<dbReference type="EMBL" id="JAINWA010000003">
    <property type="protein sequence ID" value="MCD1655075.1"/>
    <property type="molecule type" value="Genomic_DNA"/>
</dbReference>
<dbReference type="InterPro" id="IPR017853">
    <property type="entry name" value="GH"/>
</dbReference>
<keyword evidence="1" id="KW-0732">Signal</keyword>
<evidence type="ECO:0000313" key="7">
    <source>
        <dbReference type="EMBL" id="MCD1655075.1"/>
    </source>
</evidence>
<dbReference type="InterPro" id="IPR001547">
    <property type="entry name" value="Glyco_hydro_5"/>
</dbReference>
<dbReference type="PANTHER" id="PTHR31297">
    <property type="entry name" value="GLUCAN ENDO-1,6-BETA-GLUCOSIDASE B"/>
    <property type="match status" value="1"/>
</dbReference>
<evidence type="ECO:0000256" key="2">
    <source>
        <dbReference type="ARBA" id="ARBA00022801"/>
    </source>
</evidence>
<name>A0AAE3JKA5_9SPIR</name>
<dbReference type="AlphaFoldDB" id="A0AAE3JKA5"/>
<feature type="region of interest" description="Disordered" evidence="5">
    <location>
        <begin position="35"/>
        <end position="54"/>
    </location>
</feature>
<dbReference type="Gene3D" id="3.20.20.80">
    <property type="entry name" value="Glycosidases"/>
    <property type="match status" value="1"/>
</dbReference>
<feature type="compositionally biased region" description="Pro residues" evidence="5">
    <location>
        <begin position="42"/>
        <end position="54"/>
    </location>
</feature>
<evidence type="ECO:0000313" key="8">
    <source>
        <dbReference type="Proteomes" id="UP001198163"/>
    </source>
</evidence>
<reference evidence="7" key="1">
    <citation type="submission" date="2021-08" db="EMBL/GenBank/DDBJ databases">
        <title>Comparative analyses of Brucepasteria parasyntrophica and Teretinema zuelzerae.</title>
        <authorList>
            <person name="Song Y."/>
            <person name="Brune A."/>
        </authorList>
    </citation>
    <scope>NUCLEOTIDE SEQUENCE</scope>
    <source>
        <strain evidence="7">DSM 1903</strain>
    </source>
</reference>
<evidence type="ECO:0000259" key="6">
    <source>
        <dbReference type="Pfam" id="PF00150"/>
    </source>
</evidence>
<protein>
    <submittedName>
        <fullName evidence="7">Glycoside hydrolase family 5 protein</fullName>
    </submittedName>
</protein>
<dbReference type="PROSITE" id="PS00659">
    <property type="entry name" value="GLYCOSYL_HYDROL_F5"/>
    <property type="match status" value="1"/>
</dbReference>
<evidence type="ECO:0000256" key="5">
    <source>
        <dbReference type="SAM" id="MobiDB-lite"/>
    </source>
</evidence>
<evidence type="ECO:0000256" key="4">
    <source>
        <dbReference type="RuleBase" id="RU361153"/>
    </source>
</evidence>
<keyword evidence="8" id="KW-1185">Reference proteome</keyword>
<dbReference type="InterPro" id="IPR018087">
    <property type="entry name" value="Glyco_hydro_5_CS"/>
</dbReference>
<dbReference type="Pfam" id="PF00150">
    <property type="entry name" value="Cellulase"/>
    <property type="match status" value="1"/>
</dbReference>
<comment type="similarity">
    <text evidence="4">Belongs to the glycosyl hydrolase 5 (cellulase A) family.</text>
</comment>
<keyword evidence="2 4" id="KW-0378">Hydrolase</keyword>
<dbReference type="GO" id="GO:0008422">
    <property type="term" value="F:beta-glucosidase activity"/>
    <property type="evidence" value="ECO:0007669"/>
    <property type="project" value="TreeGrafter"/>
</dbReference>
<organism evidence="7 8">
    <name type="scientific">Teretinema zuelzerae</name>
    <dbReference type="NCBI Taxonomy" id="156"/>
    <lineage>
        <taxon>Bacteria</taxon>
        <taxon>Pseudomonadati</taxon>
        <taxon>Spirochaetota</taxon>
        <taxon>Spirochaetia</taxon>
        <taxon>Spirochaetales</taxon>
        <taxon>Treponemataceae</taxon>
        <taxon>Teretinema</taxon>
    </lineage>
</organism>
<proteinExistence type="inferred from homology"/>
<dbReference type="GO" id="GO:0005576">
    <property type="term" value="C:extracellular region"/>
    <property type="evidence" value="ECO:0007669"/>
    <property type="project" value="TreeGrafter"/>
</dbReference>
<feature type="domain" description="Glycoside hydrolase family 5" evidence="6">
    <location>
        <begin position="89"/>
        <end position="373"/>
    </location>
</feature>
<gene>
    <name evidence="7" type="ORF">K7J14_10230</name>
</gene>
<dbReference type="InterPro" id="IPR050386">
    <property type="entry name" value="Glycosyl_hydrolase_5"/>
</dbReference>
<accession>A0AAE3JKA5</accession>
<keyword evidence="3 4" id="KW-0326">Glycosidase</keyword>
<evidence type="ECO:0000256" key="3">
    <source>
        <dbReference type="ARBA" id="ARBA00023295"/>
    </source>
</evidence>
<dbReference type="Proteomes" id="UP001198163">
    <property type="component" value="Unassembled WGS sequence"/>
</dbReference>
<dbReference type="GO" id="GO:0009251">
    <property type="term" value="P:glucan catabolic process"/>
    <property type="evidence" value="ECO:0007669"/>
    <property type="project" value="TreeGrafter"/>
</dbReference>
<dbReference type="PANTHER" id="PTHR31297:SF17">
    <property type="entry name" value="ENDOGLUCANASE"/>
    <property type="match status" value="1"/>
</dbReference>
<evidence type="ECO:0000256" key="1">
    <source>
        <dbReference type="ARBA" id="ARBA00022729"/>
    </source>
</evidence>
<dbReference type="GO" id="GO:0009986">
    <property type="term" value="C:cell surface"/>
    <property type="evidence" value="ECO:0007669"/>
    <property type="project" value="TreeGrafter"/>
</dbReference>
<dbReference type="SUPFAM" id="SSF51445">
    <property type="entry name" value="(Trans)glycosidases"/>
    <property type="match status" value="1"/>
</dbReference>
<sequence length="408" mass="45199">MNMHVPDNKKFLAAAFAAFVLFVLVIASSCSSNQPALGDSIPPEPSYPETPGDPLPGDFSLSAREFVSGLGTGWNLGNTLDAYGTTGLASETSWGQPRTTQDMMKNLKASGIDLVRIPVSWHNHADEAFTIDPEWMARVKTVVDYALAEDLRVIINIHHDNEKEYYFPDAEHAERSLAFVTRVWKQIALTFRNYDENLIFELLNEPRLVGYANEWGWSDSDSALTKAASIIGELEQSALDVVRASGSNNKNRYVMITPYVASPWAALSSRFVVPEDSAEDKLILSVHAYTPYSFAMEDPGEKIFTDKHRSDIDTFMANLNDSFTAKRGIPVIIGEYGATNKNNLAARVEWFSYYVGKAASYGMPVVLWDNGNHQVPSSGSFSELYGFYNRVGGSWYSPEILEAILGAL</sequence>
<comment type="caution">
    <text evidence="7">The sequence shown here is derived from an EMBL/GenBank/DDBJ whole genome shotgun (WGS) entry which is preliminary data.</text>
</comment>